<feature type="signal peptide" evidence="1">
    <location>
        <begin position="1"/>
        <end position="18"/>
    </location>
</feature>
<accession>A0A023EX77</accession>
<reference evidence="2" key="1">
    <citation type="journal article" date="2014" name="PLoS Negl. Trop. Dis.">
        <title>An updated insight into the Sialotranscriptome of Triatoma infestans: developmental stage and geographic variations.</title>
        <authorList>
            <person name="Schwarz A."/>
            <person name="Medrano-Mercado N."/>
            <person name="Schaub G.A."/>
            <person name="Struchiner C.J."/>
            <person name="Bargues M.D."/>
            <person name="Levy M.Z."/>
            <person name="Ribeiro J.M."/>
        </authorList>
    </citation>
    <scope>NUCLEOTIDE SEQUENCE</scope>
    <source>
        <strain evidence="2">Chile</strain>
        <tissue evidence="2">Salivary glands</tissue>
    </source>
</reference>
<evidence type="ECO:0000313" key="2">
    <source>
        <dbReference type="EMBL" id="JAC13843.1"/>
    </source>
</evidence>
<protein>
    <submittedName>
        <fullName evidence="2">Putative secreted protein</fullName>
    </submittedName>
</protein>
<feature type="non-terminal residue" evidence="2">
    <location>
        <position position="109"/>
    </location>
</feature>
<feature type="chain" id="PRO_5001519252" evidence="1">
    <location>
        <begin position="19"/>
        <end position="109"/>
    </location>
</feature>
<dbReference type="EMBL" id="GBBI01004869">
    <property type="protein sequence ID" value="JAC13843.1"/>
    <property type="molecule type" value="mRNA"/>
</dbReference>
<evidence type="ECO:0000256" key="1">
    <source>
        <dbReference type="SAM" id="SignalP"/>
    </source>
</evidence>
<dbReference type="AlphaFoldDB" id="A0A023EX77"/>
<proteinExistence type="evidence at transcript level"/>
<name>A0A023EX77_TRIIF</name>
<sequence length="109" mass="12424">MYYGALLACIFLIHYSNACDYEVKIKKIEKCKGAKNELELINPGIRLDKDCKIVPEGCVQFKEPCNNIVVNYEIKKKPSVMALVKGSKEACNLKYKNFQMKCPTQKNAK</sequence>
<organism evidence="2">
    <name type="scientific">Triatoma infestans</name>
    <name type="common">Assassin bug</name>
    <dbReference type="NCBI Taxonomy" id="30076"/>
    <lineage>
        <taxon>Eukaryota</taxon>
        <taxon>Metazoa</taxon>
        <taxon>Ecdysozoa</taxon>
        <taxon>Arthropoda</taxon>
        <taxon>Hexapoda</taxon>
        <taxon>Insecta</taxon>
        <taxon>Pterygota</taxon>
        <taxon>Neoptera</taxon>
        <taxon>Paraneoptera</taxon>
        <taxon>Hemiptera</taxon>
        <taxon>Heteroptera</taxon>
        <taxon>Panheteroptera</taxon>
        <taxon>Cimicomorpha</taxon>
        <taxon>Reduviidae</taxon>
        <taxon>Triatominae</taxon>
        <taxon>Triatoma</taxon>
    </lineage>
</organism>
<keyword evidence="1" id="KW-0732">Signal</keyword>